<dbReference type="AlphaFoldDB" id="A0A7R9QH79"/>
<dbReference type="EMBL" id="CAJPIZ010035294">
    <property type="protein sequence ID" value="CAG2120755.1"/>
    <property type="molecule type" value="Genomic_DNA"/>
</dbReference>
<feature type="non-terminal residue" evidence="1">
    <location>
        <position position="108"/>
    </location>
</feature>
<sequence length="108" mass="12579">VLNLELKCSRPKSLPQPSPKSKNLNPSLFTSLFNEKIMFTLNANYVMFGECMANPRKQMIIIELKEAITETFVKPLRESCSINNKFEYKTIDLKRGQIIQKWAKKRIN</sequence>
<evidence type="ECO:0000313" key="2">
    <source>
        <dbReference type="Proteomes" id="UP000759131"/>
    </source>
</evidence>
<protein>
    <submittedName>
        <fullName evidence="1">Uncharacterized protein</fullName>
    </submittedName>
</protein>
<gene>
    <name evidence="1" type="ORF">OSB1V03_LOCUS20701</name>
</gene>
<evidence type="ECO:0000313" key="1">
    <source>
        <dbReference type="EMBL" id="CAD7645845.1"/>
    </source>
</evidence>
<dbReference type="EMBL" id="OC889869">
    <property type="protein sequence ID" value="CAD7645845.1"/>
    <property type="molecule type" value="Genomic_DNA"/>
</dbReference>
<reference evidence="1" key="1">
    <citation type="submission" date="2020-11" db="EMBL/GenBank/DDBJ databases">
        <authorList>
            <person name="Tran Van P."/>
        </authorList>
    </citation>
    <scope>NUCLEOTIDE SEQUENCE</scope>
</reference>
<dbReference type="Proteomes" id="UP000759131">
    <property type="component" value="Unassembled WGS sequence"/>
</dbReference>
<name>A0A7R9QH79_9ACAR</name>
<organism evidence="1">
    <name type="scientific">Medioppia subpectinata</name>
    <dbReference type="NCBI Taxonomy" id="1979941"/>
    <lineage>
        <taxon>Eukaryota</taxon>
        <taxon>Metazoa</taxon>
        <taxon>Ecdysozoa</taxon>
        <taxon>Arthropoda</taxon>
        <taxon>Chelicerata</taxon>
        <taxon>Arachnida</taxon>
        <taxon>Acari</taxon>
        <taxon>Acariformes</taxon>
        <taxon>Sarcoptiformes</taxon>
        <taxon>Oribatida</taxon>
        <taxon>Brachypylina</taxon>
        <taxon>Oppioidea</taxon>
        <taxon>Oppiidae</taxon>
        <taxon>Medioppia</taxon>
    </lineage>
</organism>
<keyword evidence="2" id="KW-1185">Reference proteome</keyword>
<accession>A0A7R9QH79</accession>
<proteinExistence type="predicted"/>